<reference evidence="1 2" key="1">
    <citation type="submission" date="2020-02" db="EMBL/GenBank/DDBJ databases">
        <title>Characterization of phylogenetic diversity of novel bifidobacterial species isolated in Czech ZOOs.</title>
        <authorList>
            <person name="Lugli G.A."/>
            <person name="Vera N.B."/>
            <person name="Ventura M."/>
        </authorList>
    </citation>
    <scope>NUCLEOTIDE SEQUENCE [LARGE SCALE GENOMIC DNA]</scope>
    <source>
        <strain evidence="1 2">DSM 109959</strain>
    </source>
</reference>
<accession>A0A7Y0EXB4</accession>
<comment type="caution">
    <text evidence="1">The sequence shown here is derived from an EMBL/GenBank/DDBJ whole genome shotgun (WGS) entry which is preliminary data.</text>
</comment>
<sequence>MSEPSWKGKTCKELEGLRVKVTFVSGATLDGILHADGHIYYSSNYAAFRPFKLKSRDYRLIVGLADVVKSVELLDDPEYERIDSFEDVRKGDIFVSKTGNKYPVFDATFGMLKGQTPERNDFCSCLNPYWFAYALRRKPQLPDKPGLWEDKNGDVWVYADNSFSMRCIGGHFTTGAREWTIRGTVRMVDHSQDLAPFRPYKLEGDE</sequence>
<protein>
    <submittedName>
        <fullName evidence="1">Uncharacterized protein</fullName>
    </submittedName>
</protein>
<evidence type="ECO:0000313" key="2">
    <source>
        <dbReference type="Proteomes" id="UP000543419"/>
    </source>
</evidence>
<gene>
    <name evidence="1" type="ORF">G1C97_1048</name>
</gene>
<evidence type="ECO:0000313" key="1">
    <source>
        <dbReference type="EMBL" id="NMM98099.1"/>
    </source>
</evidence>
<keyword evidence="2" id="KW-1185">Reference proteome</keyword>
<organism evidence="1 2">
    <name type="scientific">Bifidobacterium olomucense</name>
    <dbReference type="NCBI Taxonomy" id="2675324"/>
    <lineage>
        <taxon>Bacteria</taxon>
        <taxon>Bacillati</taxon>
        <taxon>Actinomycetota</taxon>
        <taxon>Actinomycetes</taxon>
        <taxon>Bifidobacteriales</taxon>
        <taxon>Bifidobacteriaceae</taxon>
        <taxon>Bifidobacterium</taxon>
    </lineage>
</organism>
<name>A0A7Y0EXB4_9BIFI</name>
<dbReference type="EMBL" id="JAAIIG010000003">
    <property type="protein sequence ID" value="NMM98099.1"/>
    <property type="molecule type" value="Genomic_DNA"/>
</dbReference>
<proteinExistence type="predicted"/>
<dbReference type="AlphaFoldDB" id="A0A7Y0EXB4"/>
<dbReference type="RefSeq" id="WP_169240849.1">
    <property type="nucleotide sequence ID" value="NZ_JAAIIG010000003.1"/>
</dbReference>
<dbReference type="Proteomes" id="UP000543419">
    <property type="component" value="Unassembled WGS sequence"/>
</dbReference>